<name>A0ABN1MQB5_9FLAO</name>
<comment type="caution">
    <text evidence="1">The sequence shown here is derived from an EMBL/GenBank/DDBJ whole genome shotgun (WGS) entry which is preliminary data.</text>
</comment>
<evidence type="ECO:0000313" key="2">
    <source>
        <dbReference type="Proteomes" id="UP001501126"/>
    </source>
</evidence>
<gene>
    <name evidence="1" type="ORF">GCM10009118_18270</name>
</gene>
<organism evidence="1 2">
    <name type="scientific">Wandonia haliotis</name>
    <dbReference type="NCBI Taxonomy" id="574963"/>
    <lineage>
        <taxon>Bacteria</taxon>
        <taxon>Pseudomonadati</taxon>
        <taxon>Bacteroidota</taxon>
        <taxon>Flavobacteriia</taxon>
        <taxon>Flavobacteriales</taxon>
        <taxon>Crocinitomicaceae</taxon>
        <taxon>Wandonia</taxon>
    </lineage>
</organism>
<proteinExistence type="predicted"/>
<accession>A0ABN1MQB5</accession>
<sequence length="179" mass="20373">MINHTTIKKESHDREKADTILVVNASKKKVEKQPERQKEVVSDTLLIVEEKPEDSIPVDTISAVAEDVDAEDIVTDRLLGKKTVLLQNFPVSGDTTASGKLAEKVGETTYFNKKMMVEFWESPIDFMGYRLNKTTLVLYGISPQESFELIYQNKNTLLFQTEETTIPMMKTEKYTSISF</sequence>
<dbReference type="EMBL" id="BAAAFH010000011">
    <property type="protein sequence ID" value="GAA0875418.1"/>
    <property type="molecule type" value="Genomic_DNA"/>
</dbReference>
<evidence type="ECO:0000313" key="1">
    <source>
        <dbReference type="EMBL" id="GAA0875418.1"/>
    </source>
</evidence>
<dbReference type="Proteomes" id="UP001501126">
    <property type="component" value="Unassembled WGS sequence"/>
</dbReference>
<reference evidence="1 2" key="1">
    <citation type="journal article" date="2019" name="Int. J. Syst. Evol. Microbiol.">
        <title>The Global Catalogue of Microorganisms (GCM) 10K type strain sequencing project: providing services to taxonomists for standard genome sequencing and annotation.</title>
        <authorList>
            <consortium name="The Broad Institute Genomics Platform"/>
            <consortium name="The Broad Institute Genome Sequencing Center for Infectious Disease"/>
            <person name="Wu L."/>
            <person name="Ma J."/>
        </authorList>
    </citation>
    <scope>NUCLEOTIDE SEQUENCE [LARGE SCALE GENOMIC DNA]</scope>
    <source>
        <strain evidence="1 2">JCM 16083</strain>
    </source>
</reference>
<keyword evidence="2" id="KW-1185">Reference proteome</keyword>
<protein>
    <submittedName>
        <fullName evidence="1">Uncharacterized protein</fullName>
    </submittedName>
</protein>